<reference evidence="3 4" key="1">
    <citation type="submission" date="2020-08" db="EMBL/GenBank/DDBJ databases">
        <title>Cohnella phylogeny.</title>
        <authorList>
            <person name="Dunlap C."/>
        </authorList>
    </citation>
    <scope>NUCLEOTIDE SEQUENCE [LARGE SCALE GENOMIC DNA]</scope>
    <source>
        <strain evidence="3 4">DSM 25241</strain>
    </source>
</reference>
<protein>
    <submittedName>
        <fullName evidence="3">RHS repeat protein</fullName>
    </submittedName>
</protein>
<proteinExistence type="predicted"/>
<dbReference type="InterPro" id="IPR006530">
    <property type="entry name" value="YD"/>
</dbReference>
<dbReference type="InterPro" id="IPR050708">
    <property type="entry name" value="T6SS_VgrG/RHS"/>
</dbReference>
<dbReference type="PANTHER" id="PTHR32305:SF15">
    <property type="entry name" value="PROTEIN RHSA-RELATED"/>
    <property type="match status" value="1"/>
</dbReference>
<keyword evidence="1" id="KW-0677">Repeat</keyword>
<dbReference type="AlphaFoldDB" id="A0A841ST82"/>
<dbReference type="RefSeq" id="WP_185118064.1">
    <property type="nucleotide sequence ID" value="NZ_JACJVQ010000002.1"/>
</dbReference>
<dbReference type="Proteomes" id="UP000535838">
    <property type="component" value="Unassembled WGS sequence"/>
</dbReference>
<accession>A0A841ST82</accession>
<dbReference type="PANTHER" id="PTHR32305">
    <property type="match status" value="1"/>
</dbReference>
<name>A0A841ST82_9BACL</name>
<feature type="domain" description="Teneurin-like YD-shell" evidence="2">
    <location>
        <begin position="69"/>
        <end position="204"/>
    </location>
</feature>
<gene>
    <name evidence="3" type="ORF">H7B67_01680</name>
</gene>
<sequence>MLLETVNAANQSTSYRYDQALNLFEMTDGNGYHTRYAYDSRNLLLEKKVVETGDLVGYTYDENGNRSSMTDESGKTEYTYDKNDRLTRIIKNGAEQLAYTYDAIGNVETVTDKTGFITRYTYDKSSRMETVTVAGKTTTYAYDKNGNRESISYAGGVKETYSYDRNNQLLKLRNVKPGGTLLSEFSYTYDGAGRQTSKTDSYGKTSYFYDDAGRIRKVEAPGKSTVYTYDKNGNRESLHETYTSEQVSGFIDPSNNKEVKYMIKKSEYFYSNAGELMKLVEKLENADGIEVLEKTTAYLYDDNGNEVRQQISYLRSHTRDMRQVTGADPYGEEMSGDLNTLLEKVSNTFDGFNRLKKTERVKAGDRNTVEYTYDGDDLRTKKVARSSNDSYATHVTNYVYDRQYVVLETDASDKMAVRYVHGLNYIARIDASQKLSYYLFNGHGDVVQTVSEAGVVENQYD</sequence>
<comment type="caution">
    <text evidence="3">The sequence shown here is derived from an EMBL/GenBank/DDBJ whole genome shotgun (WGS) entry which is preliminary data.</text>
</comment>
<evidence type="ECO:0000313" key="4">
    <source>
        <dbReference type="Proteomes" id="UP000535838"/>
    </source>
</evidence>
<dbReference type="NCBIfam" id="TIGR01643">
    <property type="entry name" value="YD_repeat_2x"/>
    <property type="match status" value="2"/>
</dbReference>
<dbReference type="InterPro" id="IPR056823">
    <property type="entry name" value="TEN-like_YD-shell"/>
</dbReference>
<evidence type="ECO:0000313" key="3">
    <source>
        <dbReference type="EMBL" id="MBB6632837.1"/>
    </source>
</evidence>
<evidence type="ECO:0000259" key="2">
    <source>
        <dbReference type="Pfam" id="PF25023"/>
    </source>
</evidence>
<keyword evidence="4" id="KW-1185">Reference proteome</keyword>
<dbReference type="EMBL" id="JACJVQ010000002">
    <property type="protein sequence ID" value="MBB6632837.1"/>
    <property type="molecule type" value="Genomic_DNA"/>
</dbReference>
<dbReference type="Pfam" id="PF25023">
    <property type="entry name" value="TEN_YD-shell"/>
    <property type="match status" value="1"/>
</dbReference>
<evidence type="ECO:0000256" key="1">
    <source>
        <dbReference type="ARBA" id="ARBA00022737"/>
    </source>
</evidence>
<dbReference type="Gene3D" id="2.180.10.10">
    <property type="entry name" value="RHS repeat-associated core"/>
    <property type="match status" value="1"/>
</dbReference>
<organism evidence="3 4">
    <name type="scientific">Cohnella thailandensis</name>
    <dbReference type="NCBI Taxonomy" id="557557"/>
    <lineage>
        <taxon>Bacteria</taxon>
        <taxon>Bacillati</taxon>
        <taxon>Bacillota</taxon>
        <taxon>Bacilli</taxon>
        <taxon>Bacillales</taxon>
        <taxon>Paenibacillaceae</taxon>
        <taxon>Cohnella</taxon>
    </lineage>
</organism>